<comment type="caution">
    <text evidence="2">The sequence shown here is derived from an EMBL/GenBank/DDBJ whole genome shotgun (WGS) entry which is preliminary data.</text>
</comment>
<dbReference type="Proteomes" id="UP000076154">
    <property type="component" value="Unassembled WGS sequence"/>
</dbReference>
<evidence type="ECO:0000256" key="1">
    <source>
        <dbReference type="SAM" id="MobiDB-lite"/>
    </source>
</evidence>
<gene>
    <name evidence="2" type="ORF">Hypma_012134</name>
</gene>
<reference evidence="2" key="1">
    <citation type="submission" date="2018-04" db="EMBL/GenBank/DDBJ databases">
        <title>Whole genome sequencing of Hypsizygus marmoreus.</title>
        <authorList>
            <person name="Choi I.-G."/>
            <person name="Min B."/>
            <person name="Kim J.-G."/>
            <person name="Kim S."/>
            <person name="Oh Y.-L."/>
            <person name="Kong W.-S."/>
            <person name="Park H."/>
            <person name="Jeong J."/>
            <person name="Song E.-S."/>
        </authorList>
    </citation>
    <scope>NUCLEOTIDE SEQUENCE [LARGE SCALE GENOMIC DNA]</scope>
    <source>
        <strain evidence="2">51987-8</strain>
    </source>
</reference>
<sequence length="109" mass="11691">MRASSSVGSHTKGLDPSIFLCPPPPALFDPGPPNPPVRELPKLPAPALDSLKYYFASLTIQEYAMVPSSHPAMFSEVCFHRRTAGHIPIASASTPPRLTGTQEKTPPNT</sequence>
<evidence type="ECO:0000313" key="3">
    <source>
        <dbReference type="Proteomes" id="UP000076154"/>
    </source>
</evidence>
<accession>A0A369JHC6</accession>
<dbReference type="AlphaFoldDB" id="A0A369JHC6"/>
<evidence type="ECO:0000313" key="2">
    <source>
        <dbReference type="EMBL" id="RDB20610.1"/>
    </source>
</evidence>
<dbReference type="EMBL" id="LUEZ02000058">
    <property type="protein sequence ID" value="RDB20610.1"/>
    <property type="molecule type" value="Genomic_DNA"/>
</dbReference>
<feature type="region of interest" description="Disordered" evidence="1">
    <location>
        <begin position="89"/>
        <end position="109"/>
    </location>
</feature>
<dbReference type="InParanoid" id="A0A369JHC6"/>
<proteinExistence type="predicted"/>
<protein>
    <submittedName>
        <fullName evidence="2">Uncharacterized protein</fullName>
    </submittedName>
</protein>
<organism evidence="2 3">
    <name type="scientific">Hypsizygus marmoreus</name>
    <name type="common">White beech mushroom</name>
    <name type="synonym">Agaricus marmoreus</name>
    <dbReference type="NCBI Taxonomy" id="39966"/>
    <lineage>
        <taxon>Eukaryota</taxon>
        <taxon>Fungi</taxon>
        <taxon>Dikarya</taxon>
        <taxon>Basidiomycota</taxon>
        <taxon>Agaricomycotina</taxon>
        <taxon>Agaricomycetes</taxon>
        <taxon>Agaricomycetidae</taxon>
        <taxon>Agaricales</taxon>
        <taxon>Tricholomatineae</taxon>
        <taxon>Lyophyllaceae</taxon>
        <taxon>Hypsizygus</taxon>
    </lineage>
</organism>
<dbReference type="OrthoDB" id="79452at2759"/>
<feature type="compositionally biased region" description="Polar residues" evidence="1">
    <location>
        <begin position="91"/>
        <end position="109"/>
    </location>
</feature>
<name>A0A369JHC6_HYPMA</name>
<keyword evidence="3" id="KW-1185">Reference proteome</keyword>